<accession>A0ABM5UY56</accession>
<reference evidence="3" key="1">
    <citation type="journal article" date="2015" name="Genome Announc.">
        <title>Complete Genome Sequence of Herbaspirillum hiltneri N3 (DSM 17495), Isolated from Surface-Sterilized Wheat Roots.</title>
        <authorList>
            <person name="Guizelini D."/>
            <person name="Saizaki P.M."/>
            <person name="Coimbra N.A."/>
            <person name="Weiss V.A."/>
            <person name="Faoro H."/>
            <person name="Sfeir M.Z."/>
            <person name="Baura V.A."/>
            <person name="Monteiro R.A."/>
            <person name="Chubatsu L.S."/>
            <person name="Souza E.M."/>
            <person name="Cruz L.M."/>
            <person name="Pedrosa F.O."/>
            <person name="Raittz R.T."/>
            <person name="Marchaukoski J.N."/>
            <person name="Steffens M.B."/>
        </authorList>
    </citation>
    <scope>NUCLEOTIDE SEQUENCE [LARGE SCALE GENOMIC DNA]</scope>
    <source>
        <strain evidence="3">N3</strain>
    </source>
</reference>
<keyword evidence="1" id="KW-1133">Transmembrane helix</keyword>
<dbReference type="Proteomes" id="UP000063429">
    <property type="component" value="Chromosome"/>
</dbReference>
<keyword evidence="1" id="KW-0812">Transmembrane</keyword>
<evidence type="ECO:0000313" key="3">
    <source>
        <dbReference type="Proteomes" id="UP000063429"/>
    </source>
</evidence>
<protein>
    <recommendedName>
        <fullName evidence="4">ABC transporter permease</fullName>
    </recommendedName>
</protein>
<evidence type="ECO:0000256" key="1">
    <source>
        <dbReference type="SAM" id="Phobius"/>
    </source>
</evidence>
<keyword evidence="3" id="KW-1185">Reference proteome</keyword>
<keyword evidence="1" id="KW-0472">Membrane</keyword>
<dbReference type="EMBL" id="CP011409">
    <property type="protein sequence ID" value="AKZ62193.1"/>
    <property type="molecule type" value="Genomic_DNA"/>
</dbReference>
<feature type="transmembrane region" description="Helical" evidence="1">
    <location>
        <begin position="29"/>
        <end position="48"/>
    </location>
</feature>
<evidence type="ECO:0008006" key="4">
    <source>
        <dbReference type="Google" id="ProtNLM"/>
    </source>
</evidence>
<feature type="transmembrane region" description="Helical" evidence="1">
    <location>
        <begin position="78"/>
        <end position="97"/>
    </location>
</feature>
<organism evidence="2 3">
    <name type="scientific">Herbaspirillum hiltneri N3</name>
    <dbReference type="NCBI Taxonomy" id="1262470"/>
    <lineage>
        <taxon>Bacteria</taxon>
        <taxon>Pseudomonadati</taxon>
        <taxon>Pseudomonadota</taxon>
        <taxon>Betaproteobacteria</taxon>
        <taxon>Burkholderiales</taxon>
        <taxon>Oxalobacteraceae</taxon>
        <taxon>Herbaspirillum</taxon>
    </lineage>
</organism>
<proteinExistence type="predicted"/>
<gene>
    <name evidence="2" type="ORF">F506_05495</name>
</gene>
<dbReference type="RefSeq" id="WP_053195697.1">
    <property type="nucleotide sequence ID" value="NZ_CP011409.1"/>
</dbReference>
<name>A0ABM5UY56_9BURK</name>
<sequence length="98" mass="10277">MSTTSNSLATEQNASPAFRWLNPYRPTKFNVIVGLGIAAIVLALINLLVPGEFGATAYLSTIAAGAIAYVLAEVLLVTIVVVGPFAAFVYGVIAFFAR</sequence>
<evidence type="ECO:0000313" key="2">
    <source>
        <dbReference type="EMBL" id="AKZ62193.1"/>
    </source>
</evidence>